<protein>
    <recommendedName>
        <fullName evidence="5">Apple domain-containing protein</fullName>
    </recommendedName>
</protein>
<keyword evidence="2" id="KW-0732">Signal</keyword>
<feature type="region of interest" description="Disordered" evidence="1">
    <location>
        <begin position="711"/>
        <end position="736"/>
    </location>
</feature>
<gene>
    <name evidence="3" type="ORF">P171DRAFT_491388</name>
</gene>
<feature type="non-terminal residue" evidence="3">
    <location>
        <position position="736"/>
    </location>
</feature>
<reference evidence="3" key="1">
    <citation type="journal article" date="2020" name="Stud. Mycol.">
        <title>101 Dothideomycetes genomes: a test case for predicting lifestyles and emergence of pathogens.</title>
        <authorList>
            <person name="Haridas S."/>
            <person name="Albert R."/>
            <person name="Binder M."/>
            <person name="Bloem J."/>
            <person name="Labutti K."/>
            <person name="Salamov A."/>
            <person name="Andreopoulos B."/>
            <person name="Baker S."/>
            <person name="Barry K."/>
            <person name="Bills G."/>
            <person name="Bluhm B."/>
            <person name="Cannon C."/>
            <person name="Castanera R."/>
            <person name="Culley D."/>
            <person name="Daum C."/>
            <person name="Ezra D."/>
            <person name="Gonzalez J."/>
            <person name="Henrissat B."/>
            <person name="Kuo A."/>
            <person name="Liang C."/>
            <person name="Lipzen A."/>
            <person name="Lutzoni F."/>
            <person name="Magnuson J."/>
            <person name="Mondo S."/>
            <person name="Nolan M."/>
            <person name="Ohm R."/>
            <person name="Pangilinan J."/>
            <person name="Park H.-J."/>
            <person name="Ramirez L."/>
            <person name="Alfaro M."/>
            <person name="Sun H."/>
            <person name="Tritt A."/>
            <person name="Yoshinaga Y."/>
            <person name="Zwiers L.-H."/>
            <person name="Turgeon B."/>
            <person name="Goodwin S."/>
            <person name="Spatafora J."/>
            <person name="Crous P."/>
            <person name="Grigoriev I."/>
        </authorList>
    </citation>
    <scope>NUCLEOTIDE SEQUENCE</scope>
    <source>
        <strain evidence="3">CBS 690.94</strain>
    </source>
</reference>
<dbReference type="OrthoDB" id="3793279at2759"/>
<dbReference type="AlphaFoldDB" id="A0A9P4U5U8"/>
<evidence type="ECO:0000256" key="1">
    <source>
        <dbReference type="SAM" id="MobiDB-lite"/>
    </source>
</evidence>
<dbReference type="Proteomes" id="UP000799764">
    <property type="component" value="Unassembled WGS sequence"/>
</dbReference>
<feature type="signal peptide" evidence="2">
    <location>
        <begin position="1"/>
        <end position="22"/>
    </location>
</feature>
<evidence type="ECO:0000313" key="4">
    <source>
        <dbReference type="Proteomes" id="UP000799764"/>
    </source>
</evidence>
<accession>A0A9P4U5U8</accession>
<dbReference type="EMBL" id="MU001513">
    <property type="protein sequence ID" value="KAF2438096.1"/>
    <property type="molecule type" value="Genomic_DNA"/>
</dbReference>
<evidence type="ECO:0000313" key="3">
    <source>
        <dbReference type="EMBL" id="KAF2438096.1"/>
    </source>
</evidence>
<sequence>MYISHSLLASAAFLSFSTQTGARVTQQEADAERGLNVAHDQSKLQDILRRWPLNKVFGKRQEVEAFTDVQCSTDDLYIVILEAAPSPAVQTLCNNLLGIPPATVTLSTTAIVTDFTSTTATSTQTVQVSTTVTEITTITPAALLRRDTNAAAQFAFANAIMSDVIANGANAAALAAATPNRKQEEALSGFGNACSCESVAPLSTTTITNTLLSNQHITVGRNVLRVLTRYQTKTITATATVALLLNVTADPLGSAGSGALPSASGGSVAGTEVLPSGSAGSEIVSSDTVALSGASTVTVPASITSPASISVVASGSILPVSPPSASGGSSAPVVIGIPFECPKDGAASEKANRLNPQFIVGDLRFEYSVLCDTAVADSDTLAGIQNVANQTACAAQCSLVNNRSQRQLCQSASFVPNPGASDGQCFLHGSARNFARQPGSVTVLLTQVSSKSDKCKSVDLVNGPSNATVDTAQLVGNVLSEGFSFSTPGLISRSETGGVYRTFWSSGFTDSAGAYHYSWFEVYASSSAWWAAYATSWTCTVKNTPRTIVIPQPVANLTSVFVDVTTIVEDGTTIIISGTSTFSGTGGEGVIYPTSVAAIGTGGAGGDGGFTSAGAMETAIATAGAGASEIPAPTSAPSGALASPSVANETSIVAVGTGSLGAASVIVSGNAATFSSVAGGGVVFGSLGAQSNSAAAVSAGSAAFTKSGVESGANATAGSGGQPGAAQSSGGLDFSI</sequence>
<keyword evidence="4" id="KW-1185">Reference proteome</keyword>
<name>A0A9P4U5U8_9PLEO</name>
<feature type="chain" id="PRO_5040450136" description="Apple domain-containing protein" evidence="2">
    <location>
        <begin position="23"/>
        <end position="736"/>
    </location>
</feature>
<proteinExistence type="predicted"/>
<organism evidence="3 4">
    <name type="scientific">Karstenula rhodostoma CBS 690.94</name>
    <dbReference type="NCBI Taxonomy" id="1392251"/>
    <lineage>
        <taxon>Eukaryota</taxon>
        <taxon>Fungi</taxon>
        <taxon>Dikarya</taxon>
        <taxon>Ascomycota</taxon>
        <taxon>Pezizomycotina</taxon>
        <taxon>Dothideomycetes</taxon>
        <taxon>Pleosporomycetidae</taxon>
        <taxon>Pleosporales</taxon>
        <taxon>Massarineae</taxon>
        <taxon>Didymosphaeriaceae</taxon>
        <taxon>Karstenula</taxon>
    </lineage>
</organism>
<feature type="compositionally biased region" description="Low complexity" evidence="1">
    <location>
        <begin position="724"/>
        <end position="736"/>
    </location>
</feature>
<evidence type="ECO:0008006" key="5">
    <source>
        <dbReference type="Google" id="ProtNLM"/>
    </source>
</evidence>
<evidence type="ECO:0000256" key="2">
    <source>
        <dbReference type="SAM" id="SignalP"/>
    </source>
</evidence>
<comment type="caution">
    <text evidence="3">The sequence shown here is derived from an EMBL/GenBank/DDBJ whole genome shotgun (WGS) entry which is preliminary data.</text>
</comment>